<accession>A0ABU3N9Z3</accession>
<gene>
    <name evidence="1" type="ORF">MZO42_16005</name>
</gene>
<comment type="caution">
    <text evidence="1">The sequence shown here is derived from an EMBL/GenBank/DDBJ whole genome shotgun (WGS) entry which is preliminary data.</text>
</comment>
<evidence type="ECO:0000313" key="1">
    <source>
        <dbReference type="EMBL" id="MDT8760205.1"/>
    </source>
</evidence>
<dbReference type="EMBL" id="JALMLT010000004">
    <property type="protein sequence ID" value="MDT8760205.1"/>
    <property type="molecule type" value="Genomic_DNA"/>
</dbReference>
<protein>
    <submittedName>
        <fullName evidence="1">Uncharacterized protein</fullName>
    </submittedName>
</protein>
<reference evidence="1" key="1">
    <citation type="submission" date="2022-04" db="EMBL/GenBank/DDBJ databases">
        <title>Tomato heritable bacteria conferring resistance against bacterial wilt.</title>
        <authorList>
            <person name="Yin J."/>
        </authorList>
    </citation>
    <scope>NUCLEOTIDE SEQUENCE</scope>
    <source>
        <strain evidence="1">Cra20</strain>
    </source>
</reference>
<proteinExistence type="predicted"/>
<organism evidence="1">
    <name type="scientific">Sphingomonas psychrotolerans</name>
    <dbReference type="NCBI Taxonomy" id="1327635"/>
    <lineage>
        <taxon>Bacteria</taxon>
        <taxon>Pseudomonadati</taxon>
        <taxon>Pseudomonadota</taxon>
        <taxon>Alphaproteobacteria</taxon>
        <taxon>Sphingomonadales</taxon>
        <taxon>Sphingomonadaceae</taxon>
        <taxon>Sphingomonas</taxon>
    </lineage>
</organism>
<name>A0ABU3N9Z3_9SPHN</name>
<sequence>MAAEIDWDEIGTLRCSFGEDYGYEIGTGPLWTLVITARQGHEPALESLSIKMTGGAHYGPDEIEALGHRPDRKGRP</sequence>